<proteinExistence type="predicted"/>
<protein>
    <submittedName>
        <fullName evidence="1">Uncharacterized protein</fullName>
    </submittedName>
</protein>
<dbReference type="Proteomes" id="UP001259832">
    <property type="component" value="Unassembled WGS sequence"/>
</dbReference>
<dbReference type="EMBL" id="JASMQC010000042">
    <property type="protein sequence ID" value="KAK1930015.1"/>
    <property type="molecule type" value="Genomic_DNA"/>
</dbReference>
<gene>
    <name evidence="1" type="ORF">P3T76_014512</name>
</gene>
<evidence type="ECO:0000313" key="1">
    <source>
        <dbReference type="EMBL" id="KAK1930015.1"/>
    </source>
</evidence>
<dbReference type="AlphaFoldDB" id="A0AAD9G1C0"/>
<name>A0AAD9G1C0_9STRA</name>
<evidence type="ECO:0000313" key="2">
    <source>
        <dbReference type="Proteomes" id="UP001259832"/>
    </source>
</evidence>
<keyword evidence="2" id="KW-1185">Reference proteome</keyword>
<organism evidence="1 2">
    <name type="scientific">Phytophthora citrophthora</name>
    <dbReference type="NCBI Taxonomy" id="4793"/>
    <lineage>
        <taxon>Eukaryota</taxon>
        <taxon>Sar</taxon>
        <taxon>Stramenopiles</taxon>
        <taxon>Oomycota</taxon>
        <taxon>Peronosporomycetes</taxon>
        <taxon>Peronosporales</taxon>
        <taxon>Peronosporaceae</taxon>
        <taxon>Phytophthora</taxon>
    </lineage>
</organism>
<comment type="caution">
    <text evidence="1">The sequence shown here is derived from an EMBL/GenBank/DDBJ whole genome shotgun (WGS) entry which is preliminary data.</text>
</comment>
<reference evidence="1" key="1">
    <citation type="submission" date="2023-08" db="EMBL/GenBank/DDBJ databases">
        <title>Reference Genome Resource for the Citrus Pathogen Phytophthora citrophthora.</title>
        <authorList>
            <person name="Moller H."/>
            <person name="Coetzee B."/>
            <person name="Rose L.J."/>
            <person name="Van Niekerk J.M."/>
        </authorList>
    </citation>
    <scope>NUCLEOTIDE SEQUENCE</scope>
    <source>
        <strain evidence="1">STE-U-9442</strain>
    </source>
</reference>
<accession>A0AAD9G1C0</accession>
<sequence length="87" mass="10025">MTMHFLQEQRQSGDTADELKVSRRAQLVLKLHLYLTHGLLLEGLELLENLLLNNTQTKTARTTHRRSPGLNFSSFFCQSENILIESK</sequence>